<sequence length="744" mass="81339">MRAIVTVERRAGTGVPHWPVRVTAVDGAELTRRMPARPDETGRWWPSATDDELDILLRLTGSLAEDTPTLATTRAYGRFLFQTLLGQQGWELLSGAGTHPEELELRFPPDDADLHRLTWELLHDPDDDGEFLAQDPSHPVMIVRGIATRPGEEDREVRPVTGTARMLFAVGSELHDPQVRAGTEVMTIIRGYDRTCSLIDFRVRAQITLDGLERACGDVRPHVLHLIAHGSWHPELAENTVQLRAEPGTAHTDDVDHVNARALAGAMRAAGTLPLMVILSACESGSTRPGSAAIAAELVDAGVPIVVSMTGRISNTACRTFARAFAAAVVKGKPLHLATAEARRLAFSRLHGGEIDWALPAVFMATDVPADFRVIDDRETRELREFLLRLGPVCAPVFHARDEFFDLLDHLLDPRDQLAVLVAEGPGADARPGGTRLLRELAGASLRAGHIPCNVTFSPGREPRNAAQLAIDVLCAICATRAELDLDVDFTSAILTGIEDEAGREKVDAMLPPRRQCTAVRAKRLRPALGAEDPEGFVDELAAWIREDLLAMATAAQKAYPGLFPASGRPILLLDDPQEVPHLFVQLGSLLSSRGVSAENIDRESRDKIPVVVFTKDPRTRSAGGESRLTRALRDQAWARTAAVMLFQQMTPEGHPDFVAAAWRWLLMHRLPTLDGRHTRPLTVVADREGEWAELVREQTSGTSEIYSAKLMASITRAGMSQKVLEEDNDDAVLEHYPASGSPV</sequence>
<gene>
    <name evidence="2" type="ORF">BJ964_007940</name>
</gene>
<evidence type="ECO:0000313" key="3">
    <source>
        <dbReference type="Proteomes" id="UP000590511"/>
    </source>
</evidence>
<dbReference type="Proteomes" id="UP000590511">
    <property type="component" value="Unassembled WGS sequence"/>
</dbReference>
<accession>A0A7W7HNP6</accession>
<organism evidence="2 3">
    <name type="scientific">Actinoplanes lobatus</name>
    <dbReference type="NCBI Taxonomy" id="113568"/>
    <lineage>
        <taxon>Bacteria</taxon>
        <taxon>Bacillati</taxon>
        <taxon>Actinomycetota</taxon>
        <taxon>Actinomycetes</taxon>
        <taxon>Micromonosporales</taxon>
        <taxon>Micromonosporaceae</taxon>
        <taxon>Actinoplanes</taxon>
    </lineage>
</organism>
<protein>
    <recommendedName>
        <fullName evidence="1">CHAT domain-containing protein</fullName>
    </recommendedName>
</protein>
<evidence type="ECO:0000259" key="1">
    <source>
        <dbReference type="Pfam" id="PF12770"/>
    </source>
</evidence>
<evidence type="ECO:0000313" key="2">
    <source>
        <dbReference type="EMBL" id="MBB4753779.1"/>
    </source>
</evidence>
<proteinExistence type="predicted"/>
<dbReference type="Pfam" id="PF12770">
    <property type="entry name" value="CHAT"/>
    <property type="match status" value="1"/>
</dbReference>
<dbReference type="InterPro" id="IPR024983">
    <property type="entry name" value="CHAT_dom"/>
</dbReference>
<reference evidence="2 3" key="1">
    <citation type="submission" date="2020-08" db="EMBL/GenBank/DDBJ databases">
        <title>Sequencing the genomes of 1000 actinobacteria strains.</title>
        <authorList>
            <person name="Klenk H.-P."/>
        </authorList>
    </citation>
    <scope>NUCLEOTIDE SEQUENCE [LARGE SCALE GENOMIC DNA]</scope>
    <source>
        <strain evidence="2 3">DSM 43150</strain>
    </source>
</reference>
<dbReference type="AlphaFoldDB" id="A0A7W7HNP6"/>
<feature type="domain" description="CHAT" evidence="1">
    <location>
        <begin position="75"/>
        <end position="344"/>
    </location>
</feature>
<name>A0A7W7HNP6_9ACTN</name>
<comment type="caution">
    <text evidence="2">The sequence shown here is derived from an EMBL/GenBank/DDBJ whole genome shotgun (WGS) entry which is preliminary data.</text>
</comment>
<dbReference type="RefSeq" id="WP_188125435.1">
    <property type="nucleotide sequence ID" value="NZ_BOMP01000084.1"/>
</dbReference>
<dbReference type="EMBL" id="JACHNC010000001">
    <property type="protein sequence ID" value="MBB4753779.1"/>
    <property type="molecule type" value="Genomic_DNA"/>
</dbReference>